<comment type="cofactor">
    <cofactor evidence="1">
        <name>Zn(2+)</name>
        <dbReference type="ChEBI" id="CHEBI:29105"/>
    </cofactor>
</comment>
<reference evidence="19" key="1">
    <citation type="submission" date="2021-03" db="EMBL/GenBank/DDBJ databases">
        <title>Plesiomonas shigelloides zfcc0051, isolated from zebrafish feces.</title>
        <authorList>
            <person name="Vanderhoek Z."/>
            <person name="Gaulke C."/>
        </authorList>
    </citation>
    <scope>NUCLEOTIDE SEQUENCE</scope>
    <source>
        <strain evidence="19">Zfcc0051</strain>
    </source>
</reference>
<name>A0A8I1W6M8_PLESH</name>
<dbReference type="Pfam" id="PF05193">
    <property type="entry name" value="Peptidase_M16_C"/>
    <property type="match status" value="1"/>
</dbReference>
<dbReference type="PANTHER" id="PTHR43690">
    <property type="entry name" value="NARDILYSIN"/>
    <property type="match status" value="1"/>
</dbReference>
<comment type="similarity">
    <text evidence="3 14">Belongs to the peptidase M16 family.</text>
</comment>
<dbReference type="InterPro" id="IPR001431">
    <property type="entry name" value="Pept_M16_Zn_BS"/>
</dbReference>
<comment type="caution">
    <text evidence="19">The sequence shown here is derived from an EMBL/GenBank/DDBJ whole genome shotgun (WGS) entry which is preliminary data.</text>
</comment>
<dbReference type="GO" id="GO:0005737">
    <property type="term" value="C:cytoplasm"/>
    <property type="evidence" value="ECO:0007669"/>
    <property type="project" value="UniProtKB-ARBA"/>
</dbReference>
<dbReference type="SUPFAM" id="SSF63411">
    <property type="entry name" value="LuxS/MPP-like metallohydrolase"/>
    <property type="match status" value="4"/>
</dbReference>
<keyword evidence="9" id="KW-0862">Zinc</keyword>
<dbReference type="RefSeq" id="WP_207541449.1">
    <property type="nucleotide sequence ID" value="NZ_JAFNAA010000001.1"/>
</dbReference>
<dbReference type="PROSITE" id="PS00143">
    <property type="entry name" value="INSULINASE"/>
    <property type="match status" value="1"/>
</dbReference>
<gene>
    <name evidence="19" type="ORF">J2R62_00965</name>
</gene>
<evidence type="ECO:0000256" key="12">
    <source>
        <dbReference type="ARBA" id="ARBA00031184"/>
    </source>
</evidence>
<evidence type="ECO:0000256" key="7">
    <source>
        <dbReference type="ARBA" id="ARBA00022723"/>
    </source>
</evidence>
<dbReference type="InterPro" id="IPR050626">
    <property type="entry name" value="Peptidase_M16"/>
</dbReference>
<evidence type="ECO:0000256" key="1">
    <source>
        <dbReference type="ARBA" id="ARBA00001947"/>
    </source>
</evidence>
<accession>A0A8I1W6M8</accession>
<evidence type="ECO:0000256" key="9">
    <source>
        <dbReference type="ARBA" id="ARBA00022833"/>
    </source>
</evidence>
<dbReference type="GO" id="GO:0004222">
    <property type="term" value="F:metalloendopeptidase activity"/>
    <property type="evidence" value="ECO:0007669"/>
    <property type="project" value="UniProtKB-EC"/>
</dbReference>
<dbReference type="Pfam" id="PF00675">
    <property type="entry name" value="Peptidase_M16"/>
    <property type="match status" value="1"/>
</dbReference>
<dbReference type="InterPro" id="IPR011765">
    <property type="entry name" value="Pept_M16_N"/>
</dbReference>
<comment type="function">
    <text evidence="2">Endopeptidase that degrades small peptides of less than 7 kDa, such as glucagon and insulin.</text>
</comment>
<dbReference type="GO" id="GO:0006508">
    <property type="term" value="P:proteolysis"/>
    <property type="evidence" value="ECO:0007669"/>
    <property type="project" value="UniProtKB-KW"/>
</dbReference>
<dbReference type="Pfam" id="PF16187">
    <property type="entry name" value="Peptidase_M16_M"/>
    <property type="match status" value="1"/>
</dbReference>
<sequence>MYQSPNDHKQYRHLVLANQLRVLLIHDPSTARAAAALSVRAGHFDDPVDRQGMAHFLEHMLFLGTQSYPHPGEFQQFINRHGGSNNAWTGTEHTNYFFEIVPDYLPEGLQRFAGFFTEPLFNPELVDKERQAIDAEYKLKLNDDTRRLYQVHKETVNPAHPFAKFSVGSLDTLADREHASVRDDLLRFYQRYYSADRMCLTILSAHDLDSLEQLAEHCFSAIPCQLASAPETLPPLYREQDLGILIHAKPKKETRKLTLTFGLPNCDQFYRQKPLSFIAHLLGYEGQGSLLSWLKRQGWANTLSAGGGISGSNFKDFSVSLLLTPEGMAHVPEIVSQIFAYLDLIRQQGLQAWRYAEKRSVLDTAFHFQEPSKPLDLVSHLVMNLFLYPPEDLLCGDYLMQTFDEAQIQHFLSQMQPDRCRLTLIAPDLPTDRQAQWYFTPYSVRPLPAEWLAQWRQPQSNPALYLPPENPYLVDNLQPQPLHDDKPYPTLLQDQPGFRLWHYQEPEFRLPKGHIYIAIDSLNAVSSPRHVALTRLCVEMLIDSLTEATYPAELAGIGYNIYAHQGGVTLQLSGFSAKQPLLLQTILHRFRHREFRQERFDTIRQQLLRNWRNVTEEKPISQLFNQLTGLLQPNNPPYNKLLPELEKVTLAELPPFVEQMFSHVHIEMLMFGDWPESQARLLGEMLTTHLLTDSNPGHETRRQLVSIQGRGSLLRQYDCAHHDSALLVYYQSAHYAPRDIALSIFTNHLMSATFFHELRTRQQLGYMLGSGNLPLNRFPGLIFYVQSPVAGPTHLLESIDDFINAFPLVLLELTEQQWQASKQGLLAQINEPDTNLRTRAQRYWVSIGNKDWTFDQRRRIAHAVASLTRAEVIRFIVTQLKPRTADRLILSSHGEAHLNQERLRVEHVITDAGAFQRQSRKLETP</sequence>
<dbReference type="Proteomes" id="UP000664658">
    <property type="component" value="Unassembled WGS sequence"/>
</dbReference>
<evidence type="ECO:0000313" key="19">
    <source>
        <dbReference type="EMBL" id="MBO1106804.1"/>
    </source>
</evidence>
<dbReference type="FunFam" id="3.30.830.10:FF:000005">
    <property type="entry name" value="nardilysin isoform X1"/>
    <property type="match status" value="1"/>
</dbReference>
<dbReference type="InterPro" id="IPR054734">
    <property type="entry name" value="PqqF-like_C_4"/>
</dbReference>
<feature type="domain" description="Coenzyme PQQ synthesis protein F-like C-terminal lobe" evidence="18">
    <location>
        <begin position="747"/>
        <end position="844"/>
    </location>
</feature>
<dbReference type="InterPro" id="IPR032632">
    <property type="entry name" value="Peptidase_M16_M"/>
</dbReference>
<keyword evidence="6" id="KW-0645">Protease</keyword>
<feature type="domain" description="Peptidase M16 middle/third" evidence="17">
    <location>
        <begin position="366"/>
        <end position="642"/>
    </location>
</feature>
<dbReference type="FunFam" id="3.30.830.10:FF:000012">
    <property type="entry name" value="Protease 3"/>
    <property type="match status" value="1"/>
</dbReference>
<organism evidence="19 20">
    <name type="scientific">Plesiomonas shigelloides</name>
    <name type="common">Aeromonas shigelloides</name>
    <dbReference type="NCBI Taxonomy" id="703"/>
    <lineage>
        <taxon>Bacteria</taxon>
        <taxon>Pseudomonadati</taxon>
        <taxon>Pseudomonadota</taxon>
        <taxon>Gammaproteobacteria</taxon>
        <taxon>Enterobacterales</taxon>
        <taxon>Enterobacteriaceae</taxon>
        <taxon>Plesiomonas</taxon>
    </lineage>
</organism>
<protein>
    <recommendedName>
        <fullName evidence="5">Protease 3</fullName>
        <ecNumber evidence="4">3.4.24.55</ecNumber>
    </recommendedName>
    <alternativeName>
        <fullName evidence="13">Pitrilysin</fullName>
    </alternativeName>
    <alternativeName>
        <fullName evidence="12">Protease III</fullName>
    </alternativeName>
    <alternativeName>
        <fullName evidence="11">Protease pi</fullName>
    </alternativeName>
</protein>
<keyword evidence="7" id="KW-0479">Metal-binding</keyword>
<dbReference type="EC" id="3.4.24.55" evidence="4"/>
<evidence type="ECO:0000256" key="5">
    <source>
        <dbReference type="ARBA" id="ARBA00017565"/>
    </source>
</evidence>
<feature type="domain" description="Peptidase M16 C-terminal" evidence="16">
    <location>
        <begin position="182"/>
        <end position="360"/>
    </location>
</feature>
<dbReference type="PANTHER" id="PTHR43690:SF18">
    <property type="entry name" value="INSULIN-DEGRADING ENZYME-RELATED"/>
    <property type="match status" value="1"/>
</dbReference>
<dbReference type="InterPro" id="IPR007863">
    <property type="entry name" value="Peptidase_M16_C"/>
</dbReference>
<evidence type="ECO:0000259" key="15">
    <source>
        <dbReference type="Pfam" id="PF00675"/>
    </source>
</evidence>
<feature type="domain" description="Peptidase M16 N-terminal" evidence="15">
    <location>
        <begin position="21"/>
        <end position="158"/>
    </location>
</feature>
<evidence type="ECO:0000256" key="6">
    <source>
        <dbReference type="ARBA" id="ARBA00022670"/>
    </source>
</evidence>
<evidence type="ECO:0000259" key="17">
    <source>
        <dbReference type="Pfam" id="PF16187"/>
    </source>
</evidence>
<evidence type="ECO:0000256" key="10">
    <source>
        <dbReference type="ARBA" id="ARBA00023049"/>
    </source>
</evidence>
<evidence type="ECO:0000256" key="11">
    <source>
        <dbReference type="ARBA" id="ARBA00029597"/>
    </source>
</evidence>
<evidence type="ECO:0000256" key="8">
    <source>
        <dbReference type="ARBA" id="ARBA00022801"/>
    </source>
</evidence>
<evidence type="ECO:0000256" key="4">
    <source>
        <dbReference type="ARBA" id="ARBA00012449"/>
    </source>
</evidence>
<dbReference type="GO" id="GO:0046872">
    <property type="term" value="F:metal ion binding"/>
    <property type="evidence" value="ECO:0007669"/>
    <property type="project" value="UniProtKB-KW"/>
</dbReference>
<evidence type="ECO:0000256" key="3">
    <source>
        <dbReference type="ARBA" id="ARBA00007261"/>
    </source>
</evidence>
<dbReference type="Pfam" id="PF22456">
    <property type="entry name" value="PqqF-like_C_4"/>
    <property type="match status" value="1"/>
</dbReference>
<keyword evidence="8" id="KW-0378">Hydrolase</keyword>
<dbReference type="Gene3D" id="3.30.830.10">
    <property type="entry name" value="Metalloenzyme, LuxS/M16 peptidase-like"/>
    <property type="match status" value="4"/>
</dbReference>
<proteinExistence type="inferred from homology"/>
<keyword evidence="10" id="KW-0482">Metalloprotease</keyword>
<evidence type="ECO:0000313" key="20">
    <source>
        <dbReference type="Proteomes" id="UP000664658"/>
    </source>
</evidence>
<dbReference type="AlphaFoldDB" id="A0A8I1W6M8"/>
<evidence type="ECO:0000256" key="2">
    <source>
        <dbReference type="ARBA" id="ARBA00002184"/>
    </source>
</evidence>
<dbReference type="EMBL" id="JAFNAA010000001">
    <property type="protein sequence ID" value="MBO1106804.1"/>
    <property type="molecule type" value="Genomic_DNA"/>
</dbReference>
<evidence type="ECO:0000256" key="13">
    <source>
        <dbReference type="ARBA" id="ARBA00033450"/>
    </source>
</evidence>
<evidence type="ECO:0000256" key="14">
    <source>
        <dbReference type="RuleBase" id="RU004447"/>
    </source>
</evidence>
<evidence type="ECO:0000259" key="18">
    <source>
        <dbReference type="Pfam" id="PF22456"/>
    </source>
</evidence>
<evidence type="ECO:0000259" key="16">
    <source>
        <dbReference type="Pfam" id="PF05193"/>
    </source>
</evidence>
<dbReference type="InterPro" id="IPR011249">
    <property type="entry name" value="Metalloenz_LuxS/M16"/>
</dbReference>